<dbReference type="Proteomes" id="UP001154400">
    <property type="component" value="Chromosome"/>
</dbReference>
<evidence type="ECO:0000313" key="2">
    <source>
        <dbReference type="EMBL" id="CBH48765.1"/>
    </source>
</evidence>
<feature type="region of interest" description="Disordered" evidence="1">
    <location>
        <begin position="66"/>
        <end position="100"/>
    </location>
</feature>
<dbReference type="EMBL" id="FN563149">
    <property type="protein sequence ID" value="CBH48765.1"/>
    <property type="molecule type" value="Genomic_DNA"/>
</dbReference>
<evidence type="ECO:0000313" key="3">
    <source>
        <dbReference type="Proteomes" id="UP000006892"/>
    </source>
</evidence>
<reference evidence="2" key="1">
    <citation type="journal article" date="2010" name="PLoS Genet.">
        <title>The genome of a pathogenic rhodococcus: cooptive virulence underpinned by key gene acquisitions.</title>
        <authorList>
            <person name="Letek M."/>
            <person name="Gonzalez P."/>
            <person name="Macarthur I."/>
            <person name="Rodriguez H."/>
            <person name="Freeman T.C."/>
            <person name="Valero-Rello A."/>
            <person name="Blanco M."/>
            <person name="Buckley T."/>
            <person name="Cherevach I."/>
            <person name="Fahey R."/>
            <person name="Hapeshi A."/>
            <person name="Holdstock J."/>
            <person name="Leadon D."/>
            <person name="Navas J."/>
            <person name="Ocampo A."/>
            <person name="Quail M.A."/>
            <person name="Sanders M."/>
            <person name="Scortti M.M."/>
            <person name="Prescott J.F."/>
            <person name="Fogarty U."/>
            <person name="Meijer W.G."/>
            <person name="Parkhill J."/>
            <person name="Bentley S.D."/>
            <person name="Vazquez-Boland J.A."/>
        </authorList>
    </citation>
    <scope>NUCLEOTIDE SEQUENCE [LARGE SCALE GENOMIC DNA]</scope>
    <source>
        <strain evidence="2 3">103S</strain>
    </source>
</reference>
<proteinExistence type="predicted"/>
<protein>
    <submittedName>
        <fullName evidence="2">Secreted protein</fullName>
    </submittedName>
</protein>
<dbReference type="InterPro" id="IPR042001">
    <property type="entry name" value="Sortase_F"/>
</dbReference>
<dbReference type="KEGG" id="req:REQ_27440"/>
<gene>
    <name evidence="2" type="ordered locus">REQ_27440</name>
</gene>
<accession>A0A3S5Y8C7</accession>
<dbReference type="CDD" id="cd05829">
    <property type="entry name" value="Sortase_F"/>
    <property type="match status" value="1"/>
</dbReference>
<organism evidence="2">
    <name type="scientific">Rhodococcus hoagii (strain 103S)</name>
    <name type="common">Rhodococcus equi</name>
    <dbReference type="NCBI Taxonomy" id="685727"/>
    <lineage>
        <taxon>Bacteria</taxon>
        <taxon>Bacillati</taxon>
        <taxon>Actinomycetota</taxon>
        <taxon>Actinomycetes</taxon>
        <taxon>Mycobacteriales</taxon>
        <taxon>Nocardiaceae</taxon>
        <taxon>Prescottella</taxon>
    </lineage>
</organism>
<name>A0A3S5Y8C7_RHOH1</name>
<sequence>MAFMGRHEATRRAGRGGTILMVVVALVLLAGGGFLVFRGLQPEPAAAAPVPRSTFELPPDGVADPVEGALPGIGAGGQARKPGPAAENPSDRPQVPAGPLPDNSVVIPAIGVQTTLDPLGLAPDQSLLLPRDVSQVTYWTGSAPIDAPDGGILVAGHVDNANQGEGALYWMHTLYPGDAVYVTKDGVVTRWKITKMERFVKQALPDWAFQGPGGPRELHVVTCGGEIVKDAQGRGAYLENVVVTAVPF</sequence>
<dbReference type="AlphaFoldDB" id="A0A3S5Y8C7"/>
<dbReference type="Gene3D" id="2.40.260.10">
    <property type="entry name" value="Sortase"/>
    <property type="match status" value="1"/>
</dbReference>
<dbReference type="SUPFAM" id="SSF63817">
    <property type="entry name" value="Sortase"/>
    <property type="match status" value="1"/>
</dbReference>
<dbReference type="InterPro" id="IPR023365">
    <property type="entry name" value="Sortase_dom-sf"/>
</dbReference>
<evidence type="ECO:0000256" key="1">
    <source>
        <dbReference type="SAM" id="MobiDB-lite"/>
    </source>
</evidence>